<evidence type="ECO:0000256" key="1">
    <source>
        <dbReference type="ARBA" id="ARBA00022741"/>
    </source>
</evidence>
<feature type="region of interest" description="Disordered" evidence="4">
    <location>
        <begin position="1"/>
        <end position="181"/>
    </location>
</feature>
<dbReference type="PROSITE" id="PS50011">
    <property type="entry name" value="PROTEIN_KINASE_DOM"/>
    <property type="match status" value="1"/>
</dbReference>
<reference evidence="6 7" key="2">
    <citation type="journal article" date="2012" name="Open Biol.">
        <title>Characteristics of nucleosomes and linker DNA regions on the genome of the basidiomycete Mixia osmundae revealed by mono- and dinucleosome mapping.</title>
        <authorList>
            <person name="Nishida H."/>
            <person name="Kondo S."/>
            <person name="Matsumoto T."/>
            <person name="Suzuki Y."/>
            <person name="Yoshikawa H."/>
            <person name="Taylor T.D."/>
            <person name="Sugiyama J."/>
        </authorList>
    </citation>
    <scope>NUCLEOTIDE SEQUENCE [LARGE SCALE GENOMIC DNA]</scope>
    <source>
        <strain evidence="7">CBS 9802 / IAM 14324 / JCM 22182 / KY 12970</strain>
    </source>
</reference>
<reference evidence="6 7" key="1">
    <citation type="journal article" date="2011" name="J. Gen. Appl. Microbiol.">
        <title>Draft genome sequencing of the enigmatic basidiomycete Mixia osmundae.</title>
        <authorList>
            <person name="Nishida H."/>
            <person name="Nagatsuka Y."/>
            <person name="Sugiyama J."/>
        </authorList>
    </citation>
    <scope>NUCLEOTIDE SEQUENCE [LARGE SCALE GENOMIC DNA]</scope>
    <source>
        <strain evidence="7">CBS 9802 / IAM 14324 / JCM 22182 / KY 12970</strain>
    </source>
</reference>
<dbReference type="InParanoid" id="G7E148"/>
<dbReference type="PANTHER" id="PTHR24346">
    <property type="entry name" value="MAP/MICROTUBULE AFFINITY-REGULATING KINASE"/>
    <property type="match status" value="1"/>
</dbReference>
<dbReference type="SUPFAM" id="SSF56112">
    <property type="entry name" value="Protein kinase-like (PK-like)"/>
    <property type="match status" value="1"/>
</dbReference>
<feature type="region of interest" description="Disordered" evidence="4">
    <location>
        <begin position="241"/>
        <end position="285"/>
    </location>
</feature>
<feature type="compositionally biased region" description="Basic and acidic residues" evidence="4">
    <location>
        <begin position="10"/>
        <end position="20"/>
    </location>
</feature>
<dbReference type="EMBL" id="BABT02000102">
    <property type="protein sequence ID" value="GAA96558.1"/>
    <property type="molecule type" value="Genomic_DNA"/>
</dbReference>
<dbReference type="OMA" id="KSICQQS"/>
<dbReference type="Pfam" id="PF00069">
    <property type="entry name" value="Pkinase"/>
    <property type="match status" value="1"/>
</dbReference>
<comment type="caution">
    <text evidence="6">The sequence shown here is derived from an EMBL/GenBank/DDBJ whole genome shotgun (WGS) entry which is preliminary data.</text>
</comment>
<dbReference type="CDD" id="cd14008">
    <property type="entry name" value="STKc_LKB1_CaMKK"/>
    <property type="match status" value="1"/>
</dbReference>
<dbReference type="RefSeq" id="XP_014567396.1">
    <property type="nucleotide sequence ID" value="XM_014711910.1"/>
</dbReference>
<feature type="compositionally biased region" description="Polar residues" evidence="4">
    <location>
        <begin position="61"/>
        <end position="82"/>
    </location>
</feature>
<dbReference type="GO" id="GO:0035556">
    <property type="term" value="P:intracellular signal transduction"/>
    <property type="evidence" value="ECO:0007669"/>
    <property type="project" value="TreeGrafter"/>
</dbReference>
<organism evidence="6 7">
    <name type="scientific">Mixia osmundae (strain CBS 9802 / IAM 14324 / JCM 22182 / KY 12970)</name>
    <dbReference type="NCBI Taxonomy" id="764103"/>
    <lineage>
        <taxon>Eukaryota</taxon>
        <taxon>Fungi</taxon>
        <taxon>Dikarya</taxon>
        <taxon>Basidiomycota</taxon>
        <taxon>Pucciniomycotina</taxon>
        <taxon>Mixiomycetes</taxon>
        <taxon>Mixiales</taxon>
        <taxon>Mixiaceae</taxon>
        <taxon>Mixia</taxon>
    </lineage>
</organism>
<proteinExistence type="predicted"/>
<dbReference type="GO" id="GO:0005737">
    <property type="term" value="C:cytoplasm"/>
    <property type="evidence" value="ECO:0007669"/>
    <property type="project" value="TreeGrafter"/>
</dbReference>
<dbReference type="FunFam" id="1.10.510.10:FF:000571">
    <property type="entry name" value="Maternal embryonic leucine zipper kinase"/>
    <property type="match status" value="1"/>
</dbReference>
<keyword evidence="1 3" id="KW-0547">Nucleotide-binding</keyword>
<dbReference type="InterPro" id="IPR000719">
    <property type="entry name" value="Prot_kinase_dom"/>
</dbReference>
<dbReference type="GO" id="GO:0005524">
    <property type="term" value="F:ATP binding"/>
    <property type="evidence" value="ECO:0007669"/>
    <property type="project" value="UniProtKB-UniRule"/>
</dbReference>
<feature type="compositionally biased region" description="Low complexity" evidence="4">
    <location>
        <begin position="578"/>
        <end position="607"/>
    </location>
</feature>
<keyword evidence="2 3" id="KW-0067">ATP-binding</keyword>
<dbReference type="SMART" id="SM00220">
    <property type="entry name" value="S_TKc"/>
    <property type="match status" value="1"/>
</dbReference>
<evidence type="ECO:0000259" key="5">
    <source>
        <dbReference type="PROSITE" id="PS50011"/>
    </source>
</evidence>
<evidence type="ECO:0000313" key="7">
    <source>
        <dbReference type="Proteomes" id="UP000009131"/>
    </source>
</evidence>
<protein>
    <recommendedName>
        <fullName evidence="5">Protein kinase domain-containing protein</fullName>
    </recommendedName>
</protein>
<dbReference type="InterPro" id="IPR011009">
    <property type="entry name" value="Kinase-like_dom_sf"/>
</dbReference>
<gene>
    <name evidence="6" type="primary">Mo03227</name>
    <name evidence="6" type="ORF">E5Q_03227</name>
</gene>
<dbReference type="PROSITE" id="PS00107">
    <property type="entry name" value="PROTEIN_KINASE_ATP"/>
    <property type="match status" value="1"/>
</dbReference>
<feature type="region of interest" description="Disordered" evidence="4">
    <location>
        <begin position="557"/>
        <end position="607"/>
    </location>
</feature>
<dbReference type="Gene3D" id="1.10.510.10">
    <property type="entry name" value="Transferase(Phosphotransferase) domain 1"/>
    <property type="match status" value="1"/>
</dbReference>
<feature type="compositionally biased region" description="Polar residues" evidence="4">
    <location>
        <begin position="259"/>
        <end position="269"/>
    </location>
</feature>
<dbReference type="PROSITE" id="PS00108">
    <property type="entry name" value="PROTEIN_KINASE_ST"/>
    <property type="match status" value="1"/>
</dbReference>
<dbReference type="HOGENOM" id="CLU_449833_0_0_1"/>
<feature type="compositionally biased region" description="Low complexity" evidence="4">
    <location>
        <begin position="145"/>
        <end position="163"/>
    </location>
</feature>
<evidence type="ECO:0000313" key="6">
    <source>
        <dbReference type="EMBL" id="GAA96558.1"/>
    </source>
</evidence>
<evidence type="ECO:0000256" key="3">
    <source>
        <dbReference type="PROSITE-ProRule" id="PRU10141"/>
    </source>
</evidence>
<name>G7E148_MIXOS</name>
<dbReference type="FunCoup" id="G7E148">
    <property type="interactions" value="352"/>
</dbReference>
<feature type="binding site" evidence="3">
    <location>
        <position position="233"/>
    </location>
    <ligand>
        <name>ATP</name>
        <dbReference type="ChEBI" id="CHEBI:30616"/>
    </ligand>
</feature>
<feature type="domain" description="Protein kinase" evidence="5">
    <location>
        <begin position="205"/>
        <end position="507"/>
    </location>
</feature>
<dbReference type="InterPro" id="IPR017441">
    <property type="entry name" value="Protein_kinase_ATP_BS"/>
</dbReference>
<dbReference type="AlphaFoldDB" id="G7E148"/>
<dbReference type="Proteomes" id="UP000009131">
    <property type="component" value="Unassembled WGS sequence"/>
</dbReference>
<dbReference type="GO" id="GO:0004674">
    <property type="term" value="F:protein serine/threonine kinase activity"/>
    <property type="evidence" value="ECO:0007669"/>
    <property type="project" value="TreeGrafter"/>
</dbReference>
<evidence type="ECO:0000256" key="4">
    <source>
        <dbReference type="SAM" id="MobiDB-lite"/>
    </source>
</evidence>
<sequence>MTNDSESDEHETSGDEEHGQSSDGRARRRPMTLSRLPSDAIASGSETDADAESTEHEPAKSEQSNANGTHTNGRIPSLQLSKDGTESPEQVVMSPATEEPPLMASEPQEMEQTPTQLAQEPEELDDTPPKTMNPPGRSATTSPTSAKESLKAALSSAKNRAASEASSPEGFKRHRRTSSMEPGVKETLDARHEDLGDGSRRINQYVLGKEIGHGSFGSVCVAQDEQGRSWAVKEFSKMRLRKRAQSEMMRAQRGRKRPSQGTQSTQGSMTAHARPPVENGNSNDEDPLLLIRHEIAVMKKLTHPNLVRLHEVLDVNERDSLYMVVELCEGGSLMNLSIKEEVQAYDETTARNYFRQILLAVEYLHSNDIVHRDIKPDNILLATKDREVCKLADFGVSEMFHKGTDLSKQNVGSPAFLSPELCVSQHGEIHVKAADVWAMGVTLYCLVCGRLPFATHNPLELYEMIKNDPVKLPKELGDDLKDVLKKLLDKCPKRRITIEQLRVHPWITESEQSPLPSKEDNCEALPETTDADLASAFIYIGRAKRVANKFRQLVSERRTKSSSFSQNDGEGSDLTKDSGSSTSLSSLMSSMRSMTSTLTESSIGEEN</sequence>
<keyword evidence="7" id="KW-1185">Reference proteome</keyword>
<dbReference type="eggNOG" id="KOG0585">
    <property type="taxonomic scope" value="Eukaryota"/>
</dbReference>
<dbReference type="PANTHER" id="PTHR24346:SF77">
    <property type="entry name" value="SERINE THREONINE PROTEIN KINASE"/>
    <property type="match status" value="1"/>
</dbReference>
<evidence type="ECO:0000256" key="2">
    <source>
        <dbReference type="ARBA" id="ARBA00022840"/>
    </source>
</evidence>
<dbReference type="Gene3D" id="3.30.200.20">
    <property type="entry name" value="Phosphorylase Kinase, domain 1"/>
    <property type="match status" value="1"/>
</dbReference>
<accession>G7E148</accession>
<dbReference type="STRING" id="764103.G7E148"/>
<dbReference type="InterPro" id="IPR008271">
    <property type="entry name" value="Ser/Thr_kinase_AS"/>
</dbReference>
<dbReference type="OrthoDB" id="68483at2759"/>